<reference evidence="2 3" key="1">
    <citation type="submission" date="2021-05" db="EMBL/GenBank/DDBJ databases">
        <title>A Polyphasic approach of four new species of the genus Ohtaekwangia: Ohtaekwangia histidinii sp. nov., Ohtaekwangia cretensis sp. nov., Ohtaekwangia indiensis sp. nov., Ohtaekwangia reichenbachii sp. nov. from diverse environment.</title>
        <authorList>
            <person name="Octaviana S."/>
        </authorList>
    </citation>
    <scope>NUCLEOTIDE SEQUENCE [LARGE SCALE GENOMIC DNA]</scope>
    <source>
        <strain evidence="2 3">PWU5</strain>
    </source>
</reference>
<protein>
    <submittedName>
        <fullName evidence="2">Uncharacterized protein</fullName>
    </submittedName>
</protein>
<keyword evidence="1" id="KW-0732">Signal</keyword>
<dbReference type="AlphaFoldDB" id="A0AAP2DYN4"/>
<comment type="caution">
    <text evidence="2">The sequence shown here is derived from an EMBL/GenBank/DDBJ whole genome shotgun (WGS) entry which is preliminary data.</text>
</comment>
<accession>A0AAP2DYN4</accession>
<name>A0AAP2DYN4_9BACT</name>
<feature type="signal peptide" evidence="1">
    <location>
        <begin position="1"/>
        <end position="23"/>
    </location>
</feature>
<organism evidence="2 3">
    <name type="scientific">Dawidia cretensis</name>
    <dbReference type="NCBI Taxonomy" id="2782350"/>
    <lineage>
        <taxon>Bacteria</taxon>
        <taxon>Pseudomonadati</taxon>
        <taxon>Bacteroidota</taxon>
        <taxon>Cytophagia</taxon>
        <taxon>Cytophagales</taxon>
        <taxon>Chryseotaleaceae</taxon>
        <taxon>Dawidia</taxon>
    </lineage>
</organism>
<dbReference type="Proteomes" id="UP001319080">
    <property type="component" value="Unassembled WGS sequence"/>
</dbReference>
<feature type="chain" id="PRO_5042837907" evidence="1">
    <location>
        <begin position="24"/>
        <end position="586"/>
    </location>
</feature>
<keyword evidence="3" id="KW-1185">Reference proteome</keyword>
<evidence type="ECO:0000256" key="1">
    <source>
        <dbReference type="SAM" id="SignalP"/>
    </source>
</evidence>
<proteinExistence type="predicted"/>
<dbReference type="EMBL" id="JAHESE010000015">
    <property type="protein sequence ID" value="MBT1709630.1"/>
    <property type="molecule type" value="Genomic_DNA"/>
</dbReference>
<sequence length="586" mass="65357">MKTNLIYCLFLLAGWLGAHSSLAQPVFIDQPIQCGELLVFPHITDSTKYYYLPNKLRLGETISGLPQFSFLRYVQNVKTKPGTDQVIEGDGGGIVHALVQLSVPESELSRAQSMLRSKTKNKEAVIVGPIVYKGGTFALVSSFAEEGSDFTKKVVGVGRAPVFVGNKAACSIRLTKLGAKILWESCKTPTPDLSFSFVMDFAGYRSPMHARVEVDWDKVYKHEEFNVGVKVGFPPYVSVGADIKAAFDELREDGTIKVINFGADDKMEAMLDAAYKKILDMMFAPFSMPPGGEASTIEQIASGMNAVANGIRSGSSMVSLNFAYELKEQKKSGHYVIDLSKATMETINFRFDENLGSDVAQCKDCFRSVNLDDPFYKQRELLVSVDGLNSDQFSKYINFVTVSMKKTHANGAVTYDELRIAEKEFKDAQGNPFRLLYGWKDQGDNDRDKWLTYEYQTKWSFFGDHTVQQDWTKSDQLGLNVAPPFHPVAVSVEADPKLLQEAQIRLATVKFYYDYGAGLKEEQVTIKGTQQVPAALAEFMLKRGSYDYEYEIVWRLMGSKTLSSGRKKSSDALIYVDEIPADAKVL</sequence>
<dbReference type="RefSeq" id="WP_254085209.1">
    <property type="nucleotide sequence ID" value="NZ_JAHESE010000015.1"/>
</dbReference>
<evidence type="ECO:0000313" key="2">
    <source>
        <dbReference type="EMBL" id="MBT1709630.1"/>
    </source>
</evidence>
<evidence type="ECO:0000313" key="3">
    <source>
        <dbReference type="Proteomes" id="UP001319080"/>
    </source>
</evidence>
<gene>
    <name evidence="2" type="ORF">KK062_15410</name>
</gene>